<organism evidence="9 10">
    <name type="scientific">Rhynchophorus ferrugineus</name>
    <name type="common">Red palm weevil</name>
    <name type="synonym">Curculio ferrugineus</name>
    <dbReference type="NCBI Taxonomy" id="354439"/>
    <lineage>
        <taxon>Eukaryota</taxon>
        <taxon>Metazoa</taxon>
        <taxon>Ecdysozoa</taxon>
        <taxon>Arthropoda</taxon>
        <taxon>Hexapoda</taxon>
        <taxon>Insecta</taxon>
        <taxon>Pterygota</taxon>
        <taxon>Neoptera</taxon>
        <taxon>Endopterygota</taxon>
        <taxon>Coleoptera</taxon>
        <taxon>Polyphaga</taxon>
        <taxon>Cucujiformia</taxon>
        <taxon>Curculionidae</taxon>
        <taxon>Dryophthorinae</taxon>
        <taxon>Rhynchophorus</taxon>
    </lineage>
</organism>
<protein>
    <recommendedName>
        <fullName evidence="8">TGF-beta family profile domain-containing protein</fullName>
    </recommendedName>
</protein>
<keyword evidence="5" id="KW-1015">Disulfide bond</keyword>
<comment type="similarity">
    <text evidence="2 6">Belongs to the TGF-beta family.</text>
</comment>
<dbReference type="AlphaFoldDB" id="A0A834HX84"/>
<dbReference type="PANTHER" id="PTHR11848:SF262">
    <property type="entry name" value="LD29161P"/>
    <property type="match status" value="1"/>
</dbReference>
<reference evidence="9" key="1">
    <citation type="submission" date="2020-08" db="EMBL/GenBank/DDBJ databases">
        <title>Genome sequencing and assembly of the red palm weevil Rhynchophorus ferrugineus.</title>
        <authorList>
            <person name="Dias G.B."/>
            <person name="Bergman C.M."/>
            <person name="Manee M."/>
        </authorList>
    </citation>
    <scope>NUCLEOTIDE SEQUENCE</scope>
    <source>
        <strain evidence="9">AA-2017</strain>
        <tissue evidence="9">Whole larva</tissue>
    </source>
</reference>
<feature type="chain" id="PRO_5032443610" description="TGF-beta family profile domain-containing protein" evidence="7">
    <location>
        <begin position="32"/>
        <end position="405"/>
    </location>
</feature>
<name>A0A834HX84_RHYFE</name>
<gene>
    <name evidence="9" type="ORF">GWI33_018769</name>
</gene>
<dbReference type="GO" id="GO:0005125">
    <property type="term" value="F:cytokine activity"/>
    <property type="evidence" value="ECO:0007669"/>
    <property type="project" value="TreeGrafter"/>
</dbReference>
<evidence type="ECO:0000313" key="9">
    <source>
        <dbReference type="EMBL" id="KAF7268071.1"/>
    </source>
</evidence>
<evidence type="ECO:0000256" key="5">
    <source>
        <dbReference type="ARBA" id="ARBA00023157"/>
    </source>
</evidence>
<dbReference type="Gene3D" id="2.60.120.970">
    <property type="match status" value="1"/>
</dbReference>
<dbReference type="GO" id="GO:0008083">
    <property type="term" value="F:growth factor activity"/>
    <property type="evidence" value="ECO:0007669"/>
    <property type="project" value="UniProtKB-KW"/>
</dbReference>
<dbReference type="PANTHER" id="PTHR11848">
    <property type="entry name" value="TGF-BETA FAMILY"/>
    <property type="match status" value="1"/>
</dbReference>
<keyword evidence="3" id="KW-0964">Secreted</keyword>
<dbReference type="InterPro" id="IPR029034">
    <property type="entry name" value="Cystine-knot_cytokine"/>
</dbReference>
<accession>A0A834HX84</accession>
<dbReference type="GO" id="GO:0005615">
    <property type="term" value="C:extracellular space"/>
    <property type="evidence" value="ECO:0007669"/>
    <property type="project" value="TreeGrafter"/>
</dbReference>
<keyword evidence="4 6" id="KW-0339">Growth factor</keyword>
<feature type="signal peptide" evidence="7">
    <location>
        <begin position="1"/>
        <end position="31"/>
    </location>
</feature>
<evidence type="ECO:0000256" key="6">
    <source>
        <dbReference type="RuleBase" id="RU000354"/>
    </source>
</evidence>
<dbReference type="SUPFAM" id="SSF57501">
    <property type="entry name" value="Cystine-knot cytokines"/>
    <property type="match status" value="1"/>
</dbReference>
<feature type="domain" description="TGF-beta family profile" evidence="8">
    <location>
        <begin position="293"/>
        <end position="405"/>
    </location>
</feature>
<dbReference type="EMBL" id="JAACXV010014349">
    <property type="protein sequence ID" value="KAF7268071.1"/>
    <property type="molecule type" value="Genomic_DNA"/>
</dbReference>
<evidence type="ECO:0000256" key="2">
    <source>
        <dbReference type="ARBA" id="ARBA00006656"/>
    </source>
</evidence>
<evidence type="ECO:0000256" key="1">
    <source>
        <dbReference type="ARBA" id="ARBA00004613"/>
    </source>
</evidence>
<dbReference type="SMART" id="SM00204">
    <property type="entry name" value="TGFB"/>
    <property type="match status" value="1"/>
</dbReference>
<evidence type="ECO:0000256" key="4">
    <source>
        <dbReference type="ARBA" id="ARBA00023030"/>
    </source>
</evidence>
<dbReference type="Pfam" id="PF00688">
    <property type="entry name" value="TGFb_propeptide"/>
    <property type="match status" value="1"/>
</dbReference>
<dbReference type="Proteomes" id="UP000625711">
    <property type="component" value="Unassembled WGS sequence"/>
</dbReference>
<dbReference type="Gene3D" id="2.10.90.10">
    <property type="entry name" value="Cystine-knot cytokines"/>
    <property type="match status" value="1"/>
</dbReference>
<keyword evidence="10" id="KW-1185">Reference proteome</keyword>
<dbReference type="PROSITE" id="PS51362">
    <property type="entry name" value="TGF_BETA_2"/>
    <property type="match status" value="1"/>
</dbReference>
<evidence type="ECO:0000259" key="8">
    <source>
        <dbReference type="PROSITE" id="PS51362"/>
    </source>
</evidence>
<dbReference type="InterPro" id="IPR017948">
    <property type="entry name" value="TGFb_CS"/>
</dbReference>
<dbReference type="InterPro" id="IPR001111">
    <property type="entry name" value="TGF-b_propeptide"/>
</dbReference>
<keyword evidence="7" id="KW-0732">Signal</keyword>
<evidence type="ECO:0000256" key="7">
    <source>
        <dbReference type="SAM" id="SignalP"/>
    </source>
</evidence>
<dbReference type="CDD" id="cd13751">
    <property type="entry name" value="TGF_beta_GDF8_like"/>
    <property type="match status" value="1"/>
</dbReference>
<dbReference type="Pfam" id="PF00019">
    <property type="entry name" value="TGF_beta"/>
    <property type="match status" value="1"/>
</dbReference>
<dbReference type="OrthoDB" id="5948587at2759"/>
<evidence type="ECO:0000313" key="10">
    <source>
        <dbReference type="Proteomes" id="UP000625711"/>
    </source>
</evidence>
<proteinExistence type="inferred from homology"/>
<dbReference type="InterPro" id="IPR001839">
    <property type="entry name" value="TGF-b_C"/>
</dbReference>
<comment type="subcellular location">
    <subcellularLocation>
        <location evidence="1">Secreted</location>
    </subcellularLocation>
</comment>
<dbReference type="InterPro" id="IPR015615">
    <property type="entry name" value="TGF-beta-rel"/>
</dbReference>
<evidence type="ECO:0000256" key="3">
    <source>
        <dbReference type="ARBA" id="ARBA00022525"/>
    </source>
</evidence>
<comment type="caution">
    <text evidence="9">The sequence shown here is derived from an EMBL/GenBank/DDBJ whole genome shotgun (WGS) entry which is preliminary data.</text>
</comment>
<sequence>MSSSLSLRTTVRSSRTRLLVILLLHPLLVSSEKLSSNNIQKSKFNDMDVGFSEDYPSMPPSTSPGGCSSCKRREELKLMNLEFIRGEILRRMGFSQPPNITGKVLPQIPAHFLAQIEEEQGMQSDQPFKNGFTVTEEDDDFHVKTQKILTFAESYPRLRHSWKGHDIIYFPFSDSVTKFRVANATLHLFLRGGERRGQSDVLIEIYKVHKLGDHEPPVLIKAQSRKETQSAGRGRWLEIDFTETVGEWFKNSRDNFGFVINATVNGKKIAMTDVNSEKSKAPFVEISVMEPKRRKRRNVGLNCDDKATEPLCCRYSFMVDFVEIGLDFIIAPKRYDAHMCSGECPFVTLQKYPHTHLLKMTAPNSAAPCCAPRKMSPIHMLYFDEKLNVVFANLPGMVVDRCGCS</sequence>
<dbReference type="PROSITE" id="PS00250">
    <property type="entry name" value="TGF_BETA_1"/>
    <property type="match status" value="1"/>
</dbReference>